<comment type="caution">
    <text evidence="1">The sequence shown here is derived from an EMBL/GenBank/DDBJ whole genome shotgun (WGS) entry which is preliminary data.</text>
</comment>
<dbReference type="EMBL" id="RBKS01000001">
    <property type="protein sequence ID" value="RKR74158.1"/>
    <property type="molecule type" value="Genomic_DNA"/>
</dbReference>
<keyword evidence="2" id="KW-1185">Reference proteome</keyword>
<organism evidence="1 2">
    <name type="scientific">Frondihabitans australicus</name>
    <dbReference type="NCBI Taxonomy" id="386892"/>
    <lineage>
        <taxon>Bacteria</taxon>
        <taxon>Bacillati</taxon>
        <taxon>Actinomycetota</taxon>
        <taxon>Actinomycetes</taxon>
        <taxon>Micrococcales</taxon>
        <taxon>Microbacteriaceae</taxon>
        <taxon>Frondihabitans</taxon>
    </lineage>
</organism>
<dbReference type="AlphaFoldDB" id="A0A495IFG0"/>
<dbReference type="Gene3D" id="3.40.50.300">
    <property type="entry name" value="P-loop containing nucleotide triphosphate hydrolases"/>
    <property type="match status" value="1"/>
</dbReference>
<name>A0A495IFG0_9MICO</name>
<dbReference type="SUPFAM" id="SSF52540">
    <property type="entry name" value="P-loop containing nucleoside triphosphate hydrolases"/>
    <property type="match status" value="1"/>
</dbReference>
<evidence type="ECO:0000313" key="2">
    <source>
        <dbReference type="Proteomes" id="UP000280008"/>
    </source>
</evidence>
<protein>
    <submittedName>
        <fullName evidence="1">AAA domain-containing protein</fullName>
    </submittedName>
</protein>
<evidence type="ECO:0000313" key="1">
    <source>
        <dbReference type="EMBL" id="RKR74158.1"/>
    </source>
</evidence>
<dbReference type="InterPro" id="IPR027417">
    <property type="entry name" value="P-loop_NTPase"/>
</dbReference>
<accession>A0A495IFG0</accession>
<dbReference type="Pfam" id="PF13671">
    <property type="entry name" value="AAA_33"/>
    <property type="match status" value="1"/>
</dbReference>
<sequence>MLINGAPGSGKTTLARLLGPELGRTVLSKDAVKEALADAVAARLPTRELGALASDAMWRLAALVDGPVVVESFWAADRDEAFLAEGLRIAGITSGVEVYCEAPLPMMRARFVDRERHAAHDDALRLDEWEHLAAVARPLSGFPVLRVDTSAPVDVAAVAVAVRETLG</sequence>
<proteinExistence type="predicted"/>
<gene>
    <name evidence="1" type="ORF">C8E83_1266</name>
</gene>
<dbReference type="Proteomes" id="UP000280008">
    <property type="component" value="Unassembled WGS sequence"/>
</dbReference>
<reference evidence="1 2" key="1">
    <citation type="submission" date="2018-10" db="EMBL/GenBank/DDBJ databases">
        <title>Sequencing the genomes of 1000 actinobacteria strains.</title>
        <authorList>
            <person name="Klenk H.-P."/>
        </authorList>
    </citation>
    <scope>NUCLEOTIDE SEQUENCE [LARGE SCALE GENOMIC DNA]</scope>
    <source>
        <strain evidence="1 2">DSM 17894</strain>
    </source>
</reference>